<reference evidence="2 3" key="1">
    <citation type="submission" date="2018-07" db="EMBL/GenBank/DDBJ databases">
        <title>Halomonas rutogse sp. nov., isolated from Lake TangqianCo on Tibetan Plateau.</title>
        <authorList>
            <person name="Lu H."/>
            <person name="Xing P."/>
            <person name="Wu Q."/>
        </authorList>
    </citation>
    <scope>NUCLEOTIDE SEQUENCE [LARGE SCALE GENOMIC DNA]</scope>
    <source>
        <strain evidence="2 3">TQ8S</strain>
    </source>
</reference>
<dbReference type="RefSeq" id="WP_220254436.1">
    <property type="nucleotide sequence ID" value="NZ_QPIJ01000055.1"/>
</dbReference>
<sequence length="817" mass="91895">MRMLGRLLLLLLFAIAAAFLYQPLRTLFQVPLPAPGIAQQLDLTARSSTVYFLPKDGWLTFPVISQAARLRVLTHASAAPETEQEIPLRYALEYELLDSNRHPLQGGRYTHETRIPQPLIKDGVPVPRNLYTGRNVTVAAGQSFNVLLEALPKTAYVRLRLKPLVLPLENVAVRVYYEERMSERQASVAWERLSQAQKERLAQGVIYPPELLTRQERLNLLERQWQPVGPLGTNPDQGVLFSLQGADAFIDPNRMPRLPGLFAGPDRLGVLPIETAGDYRLQFTPLFAGDGLESELLLRHITEQFEEPREEAVTPQGEPLAIEQFLSPGLLVVTPNQPGLLDIWPVEEPEQSALPEPRFLRAWTVQSGLPVHFQLLPGDDVRTSLRLDLRAYGDGEPLLSEKTIQAEYRLIDTQGRAIDQGTLEASVMPSMIDRGADTQPVANLSDPASFYLRLPLEATRLEVTSRQTLLVNAYTRPDDLPHRTRVPMDYYAWRGDEAGQPSWFVLQPPETEPSAETKPSADKKPETSQVLHIQSRPPERNPEFLAGRYQWEALEPQLAARGARILIPLRGEERLRARGLPGYFQPLEQGAQTVEITAPGATRRLEPQLIYLREESTPFNLRLGIDGRTVRHELIGKRGSISLPPVTPGRHEVELDTSTSGTWLMNYRYPDDAGYLHRLAFRLDDAALRYPVDKRDDGQLVGARFYSLGEAGAASTVRVRIIPEALKAGPTQEWTHLERFYQVTTTAKEARVGYVLDQQRERLAYGQPILIDLGSDLPDGPITVEFSLQSGAPGYLVFHEVLPGEYERTRSFREENE</sequence>
<evidence type="ECO:0000313" key="3">
    <source>
        <dbReference type="Proteomes" id="UP000253204"/>
    </source>
</evidence>
<dbReference type="EMBL" id="QPIJ01000055">
    <property type="protein sequence ID" value="RCV87110.1"/>
    <property type="molecule type" value="Genomic_DNA"/>
</dbReference>
<feature type="region of interest" description="Disordered" evidence="1">
    <location>
        <begin position="505"/>
        <end position="542"/>
    </location>
</feature>
<protein>
    <submittedName>
        <fullName evidence="2">Uncharacterized protein</fullName>
    </submittedName>
</protein>
<comment type="caution">
    <text evidence="2">The sequence shown here is derived from an EMBL/GenBank/DDBJ whole genome shotgun (WGS) entry which is preliminary data.</text>
</comment>
<dbReference type="AlphaFoldDB" id="A0A368TR80"/>
<evidence type="ECO:0000256" key="1">
    <source>
        <dbReference type="SAM" id="MobiDB-lite"/>
    </source>
</evidence>
<name>A0A368TR80_9GAMM</name>
<dbReference type="Proteomes" id="UP000253204">
    <property type="component" value="Unassembled WGS sequence"/>
</dbReference>
<keyword evidence="3" id="KW-1185">Reference proteome</keyword>
<evidence type="ECO:0000313" key="2">
    <source>
        <dbReference type="EMBL" id="RCV87110.1"/>
    </source>
</evidence>
<accession>A0A368TR80</accession>
<organism evidence="2 3">
    <name type="scientific">Vreelandella rituensis</name>
    <dbReference type="NCBI Taxonomy" id="2282306"/>
    <lineage>
        <taxon>Bacteria</taxon>
        <taxon>Pseudomonadati</taxon>
        <taxon>Pseudomonadota</taxon>
        <taxon>Gammaproteobacteria</taxon>
        <taxon>Oceanospirillales</taxon>
        <taxon>Halomonadaceae</taxon>
        <taxon>Vreelandella</taxon>
    </lineage>
</organism>
<proteinExistence type="predicted"/>
<gene>
    <name evidence="2" type="ORF">DU506_17235</name>
</gene>